<dbReference type="PANTHER" id="PTHR43252:SF6">
    <property type="entry name" value="NEGATIVE TRANSCRIPTION REGULATOR PADR"/>
    <property type="match status" value="1"/>
</dbReference>
<dbReference type="SUPFAM" id="SSF46785">
    <property type="entry name" value="Winged helix' DNA-binding domain"/>
    <property type="match status" value="1"/>
</dbReference>
<reference evidence="3 4" key="1">
    <citation type="submission" date="2017-06" db="EMBL/GenBank/DDBJ databases">
        <authorList>
            <consortium name="Pathogen Informatics"/>
        </authorList>
    </citation>
    <scope>NUCLEOTIDE SEQUENCE [LARGE SCALE GENOMIC DNA]</scope>
    <source>
        <strain evidence="3 4">NCTC11865</strain>
    </source>
</reference>
<feature type="domain" description="Transcription regulator PadR C-terminal" evidence="2">
    <location>
        <begin position="91"/>
        <end position="165"/>
    </location>
</feature>
<sequence>MSIKFAILALLAERPRHGYQIKSEFDRRTNHSWPLNIGQVYTTLERLERDGLCVRGEENQDGRVIVTITEEGRHAVDEWFGNPVVQDTPPRNEIAIKLAIAASTKGRDVAGIVQAQRRVTVSALQQYRQVRRTIAEDDLAGQLILERMVFDAEAEIRWLDHCEAAAVRASHQKRVEAPEESPAREAQLAR</sequence>
<dbReference type="RefSeq" id="WP_021103822.1">
    <property type="nucleotide sequence ID" value="NZ_CALTUW010000005.1"/>
</dbReference>
<feature type="domain" description="Transcription regulator PadR N-terminal" evidence="1">
    <location>
        <begin position="7"/>
        <end position="77"/>
    </location>
</feature>
<dbReference type="KEGG" id="cgrn:4412665_00599"/>
<evidence type="ECO:0000313" key="4">
    <source>
        <dbReference type="Proteomes" id="UP000215332"/>
    </source>
</evidence>
<proteinExistence type="predicted"/>
<dbReference type="Pfam" id="PF10400">
    <property type="entry name" value="Vir_act_alpha_C"/>
    <property type="match status" value="1"/>
</dbReference>
<dbReference type="AlphaFoldDB" id="A0A239WBC7"/>
<evidence type="ECO:0000259" key="2">
    <source>
        <dbReference type="Pfam" id="PF10400"/>
    </source>
</evidence>
<dbReference type="Proteomes" id="UP000215332">
    <property type="component" value="Chromosome 1"/>
</dbReference>
<dbReference type="Gene3D" id="1.10.10.10">
    <property type="entry name" value="Winged helix-like DNA-binding domain superfamily/Winged helix DNA-binding domain"/>
    <property type="match status" value="1"/>
</dbReference>
<dbReference type="Pfam" id="PF03551">
    <property type="entry name" value="PadR"/>
    <property type="match status" value="1"/>
</dbReference>
<protein>
    <submittedName>
        <fullName evidence="3">Transcriptional regulator, Acidobacterial, PadR-family</fullName>
    </submittedName>
</protein>
<gene>
    <name evidence="3" type="ORF">SAMEA4412665_00599</name>
</gene>
<dbReference type="PANTHER" id="PTHR43252">
    <property type="entry name" value="TRANSCRIPTIONAL REGULATOR YQJI"/>
    <property type="match status" value="1"/>
</dbReference>
<evidence type="ECO:0000259" key="1">
    <source>
        <dbReference type="Pfam" id="PF03551"/>
    </source>
</evidence>
<accession>A0A239WBC7</accession>
<dbReference type="EMBL" id="LT906441">
    <property type="protein sequence ID" value="SNV31366.1"/>
    <property type="molecule type" value="Genomic_DNA"/>
</dbReference>
<dbReference type="InterPro" id="IPR018309">
    <property type="entry name" value="Tscrpt_reg_PadR_C"/>
</dbReference>
<evidence type="ECO:0000313" key="3">
    <source>
        <dbReference type="EMBL" id="SNV31366.1"/>
    </source>
</evidence>
<dbReference type="InterPro" id="IPR036390">
    <property type="entry name" value="WH_DNA-bd_sf"/>
</dbReference>
<dbReference type="InterPro" id="IPR005149">
    <property type="entry name" value="Tscrpt_reg_PadR_N"/>
</dbReference>
<dbReference type="eggNOG" id="COG1695">
    <property type="taxonomic scope" value="Bacteria"/>
</dbReference>
<name>A0A239WBC7_9ACTN</name>
<dbReference type="InterPro" id="IPR036388">
    <property type="entry name" value="WH-like_DNA-bd_sf"/>
</dbReference>
<organism evidence="3 4">
    <name type="scientific">Cutibacterium granulosum</name>
    <dbReference type="NCBI Taxonomy" id="33011"/>
    <lineage>
        <taxon>Bacteria</taxon>
        <taxon>Bacillati</taxon>
        <taxon>Actinomycetota</taxon>
        <taxon>Actinomycetes</taxon>
        <taxon>Propionibacteriales</taxon>
        <taxon>Propionibacteriaceae</taxon>
        <taxon>Cutibacterium</taxon>
    </lineage>
</organism>